<dbReference type="EMBL" id="WOSW01000019">
    <property type="protein sequence ID" value="NHO33037.1"/>
    <property type="molecule type" value="Genomic_DNA"/>
</dbReference>
<protein>
    <submittedName>
        <fullName evidence="1">Outer membrane beta-barrel protein</fullName>
    </submittedName>
</protein>
<comment type="caution">
    <text evidence="1">The sequence shown here is derived from an EMBL/GenBank/DDBJ whole genome shotgun (WGS) entry which is preliminary data.</text>
</comment>
<dbReference type="Proteomes" id="UP000615326">
    <property type="component" value="Unassembled WGS sequence"/>
</dbReference>
<gene>
    <name evidence="1" type="ORF">GOB84_10805</name>
</gene>
<evidence type="ECO:0000313" key="1">
    <source>
        <dbReference type="EMBL" id="NHO33037.1"/>
    </source>
</evidence>
<sequence>MSLFYRAFGLTLLLLPVCGYAQVVDQYFPAMGTGAGELSEEPAQIRATQAYQPLGARWGPLSVHADGAEGIGYSSNVDLLPQTIHRSASIDTQGHVGVVAMFEHDNQAHADISVDDTRYPSRSLQNRTTWNASVGATHHFGRDELGVSFTHLSLVQMPTESGALILVGPVPYNLDDGRISYLIQTHGRISFIPEINVQHYYFGTPSIVNNPLTYVNQSYRDRVIVNEGFTARYEILKNSHLLFLARGTQISYGSAQISSSSSDQGFPTRNSNGFSVLGGYDSNEAGPIRFRAVVGYQLRAYSAALYERVTSPIAEASLRWEPTRLTSAVVSVTHGIEDSAFESVLGYTNTQAQLTVTHAFARNIVFGFHSEVRQASYPSTSSKLAGTPIYQQAHNQNMYGFGINGTFYLNRHISLSLSYDYSSQSAYLGPMFPVHVVQGVVHFAL</sequence>
<accession>A0ABX0K9F5</accession>
<reference evidence="1 2" key="1">
    <citation type="journal article" date="2020" name="Int. J. Syst. Evol. Microbiol.">
        <title>Novel acetic acid bacteria from cider fermentations: Acetobacter conturbans sp. nov. and Acetobacter fallax sp. nov.</title>
        <authorList>
            <person name="Sombolestani A.S."/>
            <person name="Cleenwerck I."/>
            <person name="Cnockaert M."/>
            <person name="Borremans W."/>
            <person name="Wieme A.D."/>
            <person name="De Vuyst L."/>
            <person name="Vandamme P."/>
        </authorList>
    </citation>
    <scope>NUCLEOTIDE SEQUENCE [LARGE SCALE GENOMIC DNA]</scope>
    <source>
        <strain evidence="1 2">LMG 1637</strain>
    </source>
</reference>
<organism evidence="1 2">
    <name type="scientific">Acetobacter fallax</name>
    <dbReference type="NCBI Taxonomy" id="1737473"/>
    <lineage>
        <taxon>Bacteria</taxon>
        <taxon>Pseudomonadati</taxon>
        <taxon>Pseudomonadota</taxon>
        <taxon>Alphaproteobacteria</taxon>
        <taxon>Acetobacterales</taxon>
        <taxon>Acetobacteraceae</taxon>
        <taxon>Acetobacter</taxon>
    </lineage>
</organism>
<keyword evidence="2" id="KW-1185">Reference proteome</keyword>
<proteinExistence type="predicted"/>
<dbReference type="InterPro" id="IPR018759">
    <property type="entry name" value="BBP2_2"/>
</dbReference>
<name>A0ABX0K9F5_9PROT</name>
<dbReference type="Pfam" id="PF10082">
    <property type="entry name" value="BBP2_2"/>
    <property type="match status" value="1"/>
</dbReference>
<evidence type="ECO:0000313" key="2">
    <source>
        <dbReference type="Proteomes" id="UP000615326"/>
    </source>
</evidence>